<feature type="domain" description="DUF4190" evidence="3">
    <location>
        <begin position="68"/>
        <end position="136"/>
    </location>
</feature>
<dbReference type="RefSeq" id="WP_153654406.1">
    <property type="nucleotide sequence ID" value="NZ_CP045737.1"/>
</dbReference>
<keyword evidence="2" id="KW-0472">Membrane</keyword>
<organism evidence="4 5">
    <name type="scientific">Aeromicrobium yanjiei</name>
    <dbReference type="NCBI Taxonomy" id="2662028"/>
    <lineage>
        <taxon>Bacteria</taxon>
        <taxon>Bacillati</taxon>
        <taxon>Actinomycetota</taxon>
        <taxon>Actinomycetes</taxon>
        <taxon>Propionibacteriales</taxon>
        <taxon>Nocardioidaceae</taxon>
        <taxon>Aeromicrobium</taxon>
    </lineage>
</organism>
<feature type="compositionally biased region" description="Pro residues" evidence="1">
    <location>
        <begin position="23"/>
        <end position="49"/>
    </location>
</feature>
<evidence type="ECO:0000313" key="4">
    <source>
        <dbReference type="EMBL" id="QGG42617.1"/>
    </source>
</evidence>
<reference evidence="4 5" key="1">
    <citation type="submission" date="2019-11" db="EMBL/GenBank/DDBJ databases">
        <authorList>
            <person name="Li J."/>
        </authorList>
    </citation>
    <scope>NUCLEOTIDE SEQUENCE [LARGE SCALE GENOMIC DNA]</scope>
    <source>
        <strain evidence="4 5">MF47</strain>
    </source>
</reference>
<accession>A0A5Q2MHN6</accession>
<evidence type="ECO:0000313" key="5">
    <source>
        <dbReference type="Proteomes" id="UP000392064"/>
    </source>
</evidence>
<dbReference type="InterPro" id="IPR025241">
    <property type="entry name" value="DUF4190"/>
</dbReference>
<dbReference type="KEGG" id="aef:GEV26_15200"/>
<dbReference type="Proteomes" id="UP000392064">
    <property type="component" value="Chromosome"/>
</dbReference>
<name>A0A5Q2MHN6_9ACTN</name>
<protein>
    <submittedName>
        <fullName evidence="4">DUF4190 domain-containing protein</fullName>
    </submittedName>
</protein>
<gene>
    <name evidence="4" type="ORF">GEV26_15200</name>
</gene>
<keyword evidence="2" id="KW-1133">Transmembrane helix</keyword>
<feature type="transmembrane region" description="Helical" evidence="2">
    <location>
        <begin position="71"/>
        <end position="98"/>
    </location>
</feature>
<dbReference type="EMBL" id="CP045737">
    <property type="protein sequence ID" value="QGG42617.1"/>
    <property type="molecule type" value="Genomic_DNA"/>
</dbReference>
<dbReference type="Pfam" id="PF13828">
    <property type="entry name" value="DUF4190"/>
    <property type="match status" value="1"/>
</dbReference>
<proteinExistence type="predicted"/>
<sequence>MSEDEPRQPQQDPPHQPNWGSAYPPPGQQPTPPPGYGYPPPGQAPPPGYGYPQPGYGYGPTAPKHPNATTAMVLGIVGVAGGLMCWLPLLASPFAWFFGRKAMREIDESHGQLQGRSEAKAGFVLGIIGSVLLALAIAFILLLIVLSLTIDDFWDDSDSGTYNTMVRSAFATLGTLRA</sequence>
<keyword evidence="5" id="KW-1185">Reference proteome</keyword>
<keyword evidence="2" id="KW-0812">Transmembrane</keyword>
<feature type="region of interest" description="Disordered" evidence="1">
    <location>
        <begin position="1"/>
        <end position="55"/>
    </location>
</feature>
<feature type="transmembrane region" description="Helical" evidence="2">
    <location>
        <begin position="119"/>
        <end position="150"/>
    </location>
</feature>
<evidence type="ECO:0000256" key="1">
    <source>
        <dbReference type="SAM" id="MobiDB-lite"/>
    </source>
</evidence>
<dbReference type="AlphaFoldDB" id="A0A5Q2MHN6"/>
<evidence type="ECO:0000259" key="3">
    <source>
        <dbReference type="Pfam" id="PF13828"/>
    </source>
</evidence>
<evidence type="ECO:0000256" key="2">
    <source>
        <dbReference type="SAM" id="Phobius"/>
    </source>
</evidence>